<evidence type="ECO:0000313" key="2">
    <source>
        <dbReference type="EMBL" id="NIK87252.1"/>
    </source>
</evidence>
<dbReference type="RefSeq" id="WP_167080681.1">
    <property type="nucleotide sequence ID" value="NZ_BAAADC010000001.1"/>
</dbReference>
<dbReference type="InterPro" id="IPR029041">
    <property type="entry name" value="FAD-linked_oxidoreductase-like"/>
</dbReference>
<keyword evidence="1 2" id="KW-0560">Oxidoreductase</keyword>
<keyword evidence="3" id="KW-1185">Reference proteome</keyword>
<evidence type="ECO:0000256" key="1">
    <source>
        <dbReference type="ARBA" id="ARBA00023002"/>
    </source>
</evidence>
<organism evidence="2 3">
    <name type="scientific">Rhizomicrobium palustre</name>
    <dbReference type="NCBI Taxonomy" id="189966"/>
    <lineage>
        <taxon>Bacteria</taxon>
        <taxon>Pseudomonadati</taxon>
        <taxon>Pseudomonadota</taxon>
        <taxon>Alphaproteobacteria</taxon>
        <taxon>Micropepsales</taxon>
        <taxon>Micropepsaceae</taxon>
        <taxon>Rhizomicrobium</taxon>
    </lineage>
</organism>
<name>A0A846MVZ8_9PROT</name>
<gene>
    <name evidence="2" type="ORF">FHS83_000570</name>
</gene>
<dbReference type="Gene3D" id="3.20.20.220">
    <property type="match status" value="1"/>
</dbReference>
<dbReference type="EMBL" id="JAASRM010000001">
    <property type="protein sequence ID" value="NIK87252.1"/>
    <property type="molecule type" value="Genomic_DNA"/>
</dbReference>
<dbReference type="SUPFAM" id="SSF51730">
    <property type="entry name" value="FAD-linked oxidoreductase"/>
    <property type="match status" value="1"/>
</dbReference>
<dbReference type="AlphaFoldDB" id="A0A846MVZ8"/>
<proteinExistence type="predicted"/>
<sequence>MADTALFDTAPPPVPLKQRLKHVAIVKTSALLMPLIKKAAAPYAGGETITDALAVATRLAHEGHATTLGFWDAGEEADILAPYRAAITALRDVPFESYISLKPPALRFSPELAHTLAREVAPAGLRLHSDSHGVEVADRSNAFTEALLGVLPPENVSTTLPGRWQRSLGDADWAMSKNLAVRVVKGQWPDPADPHRDIASGYLAVIDRLAQGARHVAVATHDLELARASIKRLKAARVSCEIEILLGMPAKPLLAWAKAGGVPVRVYVPYGPGFVPNAIGVLRRNPRILLAVAKERARAIAGLFGAAA</sequence>
<dbReference type="EC" id="1.5.-.-" evidence="2"/>
<comment type="caution">
    <text evidence="2">The sequence shown here is derived from an EMBL/GenBank/DDBJ whole genome shotgun (WGS) entry which is preliminary data.</text>
</comment>
<reference evidence="2 3" key="1">
    <citation type="submission" date="2020-03" db="EMBL/GenBank/DDBJ databases">
        <title>Genomic Encyclopedia of Type Strains, Phase IV (KMG-IV): sequencing the most valuable type-strain genomes for metagenomic binning, comparative biology and taxonomic classification.</title>
        <authorList>
            <person name="Goeker M."/>
        </authorList>
    </citation>
    <scope>NUCLEOTIDE SEQUENCE [LARGE SCALE GENOMIC DNA]</scope>
    <source>
        <strain evidence="2 3">DSM 19867</strain>
    </source>
</reference>
<dbReference type="Proteomes" id="UP000570514">
    <property type="component" value="Unassembled WGS sequence"/>
</dbReference>
<protein>
    <submittedName>
        <fullName evidence="2">Proline dehydrogenase</fullName>
        <ecNumber evidence="2">1.5.-.-</ecNumber>
    </submittedName>
</protein>
<evidence type="ECO:0000313" key="3">
    <source>
        <dbReference type="Proteomes" id="UP000570514"/>
    </source>
</evidence>
<dbReference type="GO" id="GO:0016491">
    <property type="term" value="F:oxidoreductase activity"/>
    <property type="evidence" value="ECO:0007669"/>
    <property type="project" value="UniProtKB-KW"/>
</dbReference>
<accession>A0A846MVZ8</accession>